<sequence>MRNITDFIEQLERTKIRFSIWVYSSNGRYSQFGTQVSKQCTSQLQETIDQRLQIIVKTHNDGAFLLLPEVHMVVPVNFHDGQIFSMSMTQAA</sequence>
<organism evidence="1 2">
    <name type="scientific">Photobacterium lipolyticum</name>
    <dbReference type="NCBI Taxonomy" id="266810"/>
    <lineage>
        <taxon>Bacteria</taxon>
        <taxon>Pseudomonadati</taxon>
        <taxon>Pseudomonadota</taxon>
        <taxon>Gammaproteobacteria</taxon>
        <taxon>Vibrionales</taxon>
        <taxon>Vibrionaceae</taxon>
        <taxon>Photobacterium</taxon>
    </lineage>
</organism>
<reference evidence="1 2" key="1">
    <citation type="submission" date="2018-03" db="EMBL/GenBank/DDBJ databases">
        <title>Whole genome sequencing of Histamine producing bacteria.</title>
        <authorList>
            <person name="Butler K."/>
        </authorList>
    </citation>
    <scope>NUCLEOTIDE SEQUENCE [LARGE SCALE GENOMIC DNA]</scope>
    <source>
        <strain evidence="1 2">DSM 16190</strain>
    </source>
</reference>
<gene>
    <name evidence="1" type="ORF">C9I89_10095</name>
</gene>
<protein>
    <submittedName>
        <fullName evidence="1">Uncharacterized protein</fullName>
    </submittedName>
</protein>
<dbReference type="AlphaFoldDB" id="A0A2T3MYX8"/>
<dbReference type="Proteomes" id="UP000240904">
    <property type="component" value="Unassembled WGS sequence"/>
</dbReference>
<evidence type="ECO:0000313" key="1">
    <source>
        <dbReference type="EMBL" id="PSW05133.1"/>
    </source>
</evidence>
<name>A0A2T3MYX8_9GAMM</name>
<dbReference type="OrthoDB" id="5820455at2"/>
<accession>A0A2T3MYX8</accession>
<keyword evidence="2" id="KW-1185">Reference proteome</keyword>
<dbReference type="EMBL" id="PYMC01000006">
    <property type="protein sequence ID" value="PSW05133.1"/>
    <property type="molecule type" value="Genomic_DNA"/>
</dbReference>
<comment type="caution">
    <text evidence="1">The sequence shown here is derived from an EMBL/GenBank/DDBJ whole genome shotgun (WGS) entry which is preliminary data.</text>
</comment>
<proteinExistence type="predicted"/>
<evidence type="ECO:0000313" key="2">
    <source>
        <dbReference type="Proteomes" id="UP000240904"/>
    </source>
</evidence>
<dbReference type="RefSeq" id="WP_107283234.1">
    <property type="nucleotide sequence ID" value="NZ_PYMC01000006.1"/>
</dbReference>